<evidence type="ECO:0000313" key="1">
    <source>
        <dbReference type="EMBL" id="AFP83609.1"/>
    </source>
</evidence>
<dbReference type="RefSeq" id="WP_014886910.1">
    <property type="nucleotide sequence ID" value="NC_018414.1"/>
</dbReference>
<dbReference type="PATRIC" id="fig|1202536.3.peg.134"/>
<dbReference type="EMBL" id="CP003541">
    <property type="protein sequence ID" value="AFP83609.1"/>
    <property type="molecule type" value="Genomic_DNA"/>
</dbReference>
<dbReference type="Proteomes" id="UP000003932">
    <property type="component" value="Chromosome"/>
</dbReference>
<name>J7GSY7_CARRU</name>
<reference evidence="1 2" key="1">
    <citation type="journal article" date="2012" name="Mol. Biol. Evol.">
        <title>Genome reduction and co-evolution between the primary and secondary bacterial symbionts of psyllids.</title>
        <authorList>
            <person name="Sloan D.B."/>
            <person name="Moran N.A."/>
        </authorList>
    </citation>
    <scope>NUCLEOTIDE SEQUENCE [LARGE SCALE GENOMIC DNA]</scope>
    <source>
        <strain evidence="1 2">CE</strain>
    </source>
</reference>
<proteinExistence type="predicted"/>
<organism evidence="1 2">
    <name type="scientific">Candidatus Carsonella ruddii CE isolate Thao2000</name>
    <dbReference type="NCBI Taxonomy" id="1202536"/>
    <lineage>
        <taxon>Bacteria</taxon>
        <taxon>Pseudomonadati</taxon>
        <taxon>Pseudomonadota</taxon>
        <taxon>Gammaproteobacteria</taxon>
        <taxon>Oceanospirillales</taxon>
        <taxon>Halomonadaceae</taxon>
        <taxon>Zymobacter group</taxon>
        <taxon>Candidatus Carsonella</taxon>
    </lineage>
</organism>
<sequence>MIKNLIFLFNNKINYVSNFYNYLIQINIKINLFKIDLFFNFINIKILILEDKFYKINQFLKLSKKCFNIKKILSYKNFNLLFFINFFFKLKIKFLKKFIFVFKKKKFYIIFYNKKNNYVKSILNSFFISKILKNIIY</sequence>
<gene>
    <name evidence="1" type="ORF">A33U_0162</name>
</gene>
<evidence type="ECO:0000313" key="2">
    <source>
        <dbReference type="Proteomes" id="UP000003932"/>
    </source>
</evidence>
<protein>
    <submittedName>
        <fullName evidence="1">Uncharacterized protein</fullName>
    </submittedName>
</protein>
<dbReference type="KEGG" id="cru:A33U_0162"/>
<dbReference type="STRING" id="1202536.A33U_0162"/>
<dbReference type="HOGENOM" id="CLU_1934184_0_0_6"/>
<dbReference type="AlphaFoldDB" id="J7GSY7"/>
<accession>J7GSY7</accession>